<dbReference type="AlphaFoldDB" id="A0A1D1XRM3"/>
<evidence type="ECO:0000256" key="2">
    <source>
        <dbReference type="ARBA" id="ARBA00022692"/>
    </source>
</evidence>
<dbReference type="Gene3D" id="2.60.40.1820">
    <property type="match status" value="1"/>
</dbReference>
<dbReference type="Pfam" id="PF03168">
    <property type="entry name" value="LEA_2"/>
    <property type="match status" value="1"/>
</dbReference>
<evidence type="ECO:0000256" key="1">
    <source>
        <dbReference type="ARBA" id="ARBA00004167"/>
    </source>
</evidence>
<keyword evidence="4" id="KW-0472">Membrane</keyword>
<proteinExistence type="predicted"/>
<keyword evidence="3" id="KW-1133">Transmembrane helix</keyword>
<dbReference type="InterPro" id="IPR004864">
    <property type="entry name" value="LEA_2"/>
</dbReference>
<evidence type="ECO:0000313" key="6">
    <source>
        <dbReference type="EMBL" id="JAT45038.1"/>
    </source>
</evidence>
<accession>A0A1D1XRM3</accession>
<reference evidence="6" key="1">
    <citation type="submission" date="2015-07" db="EMBL/GenBank/DDBJ databases">
        <title>Transcriptome Assembly of Anthurium amnicola.</title>
        <authorList>
            <person name="Suzuki J."/>
        </authorList>
    </citation>
    <scope>NUCLEOTIDE SEQUENCE</scope>
</reference>
<sequence>SLSAFAPRVPHCTPLFLKAAATAAAAGGSGRDHRPHLPMAKAGAVYAEAAQEPLVFPHKNPEPPPPCYGVPVANYPGSPPRWPHHPYLLIPLYHGIRRRRGRITALCNALLSTSLHAVLVTGILLGAATFLLWPSDPDVRLAGLKLRSIRVSAKHKGTLVALDVAMDLKVRVRNRAFFSLDYDNVTMGIEYRGRPLGSVAAGGGTVAARGVSYVAARLKLDGIRMLEDALFLIEDLVKGKIPFDTVTLLAGDLRFLSVDIPIQGRISCAINVDVDNQAIASQDCYPES</sequence>
<evidence type="ECO:0000256" key="3">
    <source>
        <dbReference type="ARBA" id="ARBA00022989"/>
    </source>
</evidence>
<keyword evidence="2 6" id="KW-0812">Transmembrane</keyword>
<dbReference type="PANTHER" id="PTHR31234:SF4">
    <property type="entry name" value="EXPRESSED PROTEIN"/>
    <property type="match status" value="1"/>
</dbReference>
<dbReference type="GO" id="GO:0016020">
    <property type="term" value="C:membrane"/>
    <property type="evidence" value="ECO:0007669"/>
    <property type="project" value="UniProtKB-SubCell"/>
</dbReference>
<dbReference type="GO" id="GO:0098542">
    <property type="term" value="P:defense response to other organism"/>
    <property type="evidence" value="ECO:0007669"/>
    <property type="project" value="InterPro"/>
</dbReference>
<protein>
    <submittedName>
        <fullName evidence="6">Transmembrane protein 106B</fullName>
    </submittedName>
</protein>
<dbReference type="SUPFAM" id="SSF117070">
    <property type="entry name" value="LEA14-like"/>
    <property type="match status" value="1"/>
</dbReference>
<evidence type="ECO:0000259" key="5">
    <source>
        <dbReference type="Pfam" id="PF03168"/>
    </source>
</evidence>
<dbReference type="EMBL" id="GDJX01022898">
    <property type="protein sequence ID" value="JAT45038.1"/>
    <property type="molecule type" value="Transcribed_RNA"/>
</dbReference>
<dbReference type="PANTHER" id="PTHR31234">
    <property type="entry name" value="LATE EMBRYOGENESIS ABUNDANT (LEA) HYDROXYPROLINE-RICH GLYCOPROTEIN FAMILY"/>
    <property type="match status" value="1"/>
</dbReference>
<organism evidence="6">
    <name type="scientific">Anthurium amnicola</name>
    <dbReference type="NCBI Taxonomy" id="1678845"/>
    <lineage>
        <taxon>Eukaryota</taxon>
        <taxon>Viridiplantae</taxon>
        <taxon>Streptophyta</taxon>
        <taxon>Embryophyta</taxon>
        <taxon>Tracheophyta</taxon>
        <taxon>Spermatophyta</taxon>
        <taxon>Magnoliopsida</taxon>
        <taxon>Liliopsida</taxon>
        <taxon>Araceae</taxon>
        <taxon>Pothoideae</taxon>
        <taxon>Potheae</taxon>
        <taxon>Anthurium</taxon>
    </lineage>
</organism>
<evidence type="ECO:0000256" key="4">
    <source>
        <dbReference type="ARBA" id="ARBA00023136"/>
    </source>
</evidence>
<comment type="subcellular location">
    <subcellularLocation>
        <location evidence="1">Membrane</location>
        <topology evidence="1">Single-pass membrane protein</topology>
    </subcellularLocation>
</comment>
<feature type="non-terminal residue" evidence="6">
    <location>
        <position position="1"/>
    </location>
</feature>
<dbReference type="InterPro" id="IPR044839">
    <property type="entry name" value="NDR1-like"/>
</dbReference>
<name>A0A1D1XRM3_9ARAE</name>
<gene>
    <name evidence="6" type="primary">tmem106b</name>
    <name evidence="6" type="ORF">g.91205</name>
</gene>
<feature type="domain" description="Late embryogenesis abundant protein LEA-2 subgroup" evidence="5">
    <location>
        <begin position="169"/>
        <end position="263"/>
    </location>
</feature>